<evidence type="ECO:0000313" key="9">
    <source>
        <dbReference type="Proteomes" id="UP000070412"/>
    </source>
</evidence>
<evidence type="ECO:0000256" key="1">
    <source>
        <dbReference type="ARBA" id="ARBA00004370"/>
    </source>
</evidence>
<evidence type="ECO:0000313" key="7">
    <source>
        <dbReference type="EMBL" id="KAF7488428.1"/>
    </source>
</evidence>
<comment type="subcellular location">
    <subcellularLocation>
        <location evidence="1">Membrane</location>
    </subcellularLocation>
</comment>
<proteinExistence type="inferred from homology"/>
<dbReference type="OrthoDB" id="5620at2759"/>
<keyword evidence="9" id="KW-1185">Reference proteome</keyword>
<dbReference type="GO" id="GO:0031966">
    <property type="term" value="C:mitochondrial membrane"/>
    <property type="evidence" value="ECO:0007669"/>
    <property type="project" value="TreeGrafter"/>
</dbReference>
<evidence type="ECO:0000256" key="2">
    <source>
        <dbReference type="ARBA" id="ARBA00007590"/>
    </source>
</evidence>
<evidence type="ECO:0000313" key="8">
    <source>
        <dbReference type="EnsemblMetazoa" id="KAF7488428.1"/>
    </source>
</evidence>
<dbReference type="Gene3D" id="1.10.10.1740">
    <property type="entry name" value="Transmembrane protein 14-like"/>
    <property type="match status" value="1"/>
</dbReference>
<evidence type="ECO:0000256" key="4">
    <source>
        <dbReference type="ARBA" id="ARBA00022989"/>
    </source>
</evidence>
<comment type="similarity">
    <text evidence="2">Belongs to the TMEM14 family.</text>
</comment>
<keyword evidence="4 6" id="KW-1133">Transmembrane helix</keyword>
<gene>
    <name evidence="7" type="primary">SSS_57g</name>
    <name evidence="7" type="ORF">SSS_57</name>
</gene>
<dbReference type="GO" id="GO:0070453">
    <property type="term" value="P:regulation of heme biosynthetic process"/>
    <property type="evidence" value="ECO:0007669"/>
    <property type="project" value="TreeGrafter"/>
</dbReference>
<evidence type="ECO:0000256" key="5">
    <source>
        <dbReference type="ARBA" id="ARBA00023136"/>
    </source>
</evidence>
<feature type="transmembrane region" description="Helical" evidence="6">
    <location>
        <begin position="112"/>
        <end position="131"/>
    </location>
</feature>
<dbReference type="InterPro" id="IPR005349">
    <property type="entry name" value="TMEM14"/>
</dbReference>
<dbReference type="Pfam" id="PF03647">
    <property type="entry name" value="Tmemb_14"/>
    <property type="match status" value="1"/>
</dbReference>
<protein>
    <submittedName>
        <fullName evidence="7">Transmembrane protein 14C</fullName>
    </submittedName>
</protein>
<dbReference type="AlphaFoldDB" id="A0A834VCE0"/>
<organism evidence="7">
    <name type="scientific">Sarcoptes scabiei</name>
    <name type="common">Itch mite</name>
    <name type="synonym">Acarus scabiei</name>
    <dbReference type="NCBI Taxonomy" id="52283"/>
    <lineage>
        <taxon>Eukaryota</taxon>
        <taxon>Metazoa</taxon>
        <taxon>Ecdysozoa</taxon>
        <taxon>Arthropoda</taxon>
        <taxon>Chelicerata</taxon>
        <taxon>Arachnida</taxon>
        <taxon>Acari</taxon>
        <taxon>Acariformes</taxon>
        <taxon>Sarcoptiformes</taxon>
        <taxon>Astigmata</taxon>
        <taxon>Psoroptidia</taxon>
        <taxon>Sarcoptoidea</taxon>
        <taxon>Sarcoptidae</taxon>
        <taxon>Sarcoptinae</taxon>
        <taxon>Sarcoptes</taxon>
    </lineage>
</organism>
<dbReference type="OMA" id="IWAFGYA"/>
<reference evidence="7" key="2">
    <citation type="submission" date="2020-01" db="EMBL/GenBank/DDBJ databases">
        <authorList>
            <person name="Korhonen P.K.K."/>
            <person name="Guangxu M.G."/>
            <person name="Wang T.W."/>
            <person name="Stroehlein A.J.S."/>
            <person name="Young N.D."/>
            <person name="Ang C.-S.A."/>
            <person name="Fernando D.W.F."/>
            <person name="Lu H.L."/>
            <person name="Taylor S.T."/>
            <person name="Ehtesham M.E.M."/>
            <person name="Najaraj S.H.N."/>
            <person name="Harsha G.H.G."/>
            <person name="Madugundu A.M."/>
            <person name="Renuse S.R."/>
            <person name="Holt D.H."/>
            <person name="Pandey A.P."/>
            <person name="Papenfuss A.P."/>
            <person name="Gasser R.B.G."/>
            <person name="Fischer K.F."/>
        </authorList>
    </citation>
    <scope>NUCLEOTIDE SEQUENCE</scope>
    <source>
        <strain evidence="7">SSS_KF_BRIS2020</strain>
    </source>
</reference>
<keyword evidence="3 6" id="KW-0812">Transmembrane</keyword>
<dbReference type="PANTHER" id="PTHR12668:SF43">
    <property type="entry name" value="TRANSMEMBRANE PROTEIN 14 HOMOLOG"/>
    <property type="match status" value="1"/>
</dbReference>
<reference evidence="8" key="3">
    <citation type="submission" date="2022-06" db="UniProtKB">
        <authorList>
            <consortium name="EnsemblMetazoa"/>
        </authorList>
    </citation>
    <scope>IDENTIFICATION</scope>
</reference>
<reference evidence="9" key="1">
    <citation type="journal article" date="2020" name="PLoS Negl. Trop. Dis.">
        <title>High-quality nuclear genome for Sarcoptes scabiei-A critical resource for a neglected parasite.</title>
        <authorList>
            <person name="Korhonen P.K."/>
            <person name="Gasser R.B."/>
            <person name="Ma G."/>
            <person name="Wang T."/>
            <person name="Stroehlein A.J."/>
            <person name="Young N.D."/>
            <person name="Ang C.S."/>
            <person name="Fernando D.D."/>
            <person name="Lu H.C."/>
            <person name="Taylor S."/>
            <person name="Reynolds S.L."/>
            <person name="Mofiz E."/>
            <person name="Najaraj S.H."/>
            <person name="Gowda H."/>
            <person name="Madugundu A."/>
            <person name="Renuse S."/>
            <person name="Holt D."/>
            <person name="Pandey A."/>
            <person name="Papenfuss A.T."/>
            <person name="Fischer K."/>
        </authorList>
    </citation>
    <scope>NUCLEOTIDE SEQUENCE [LARGE SCALE GENOMIC DNA]</scope>
</reference>
<dbReference type="InterPro" id="IPR044890">
    <property type="entry name" value="TMEM14_sf"/>
</dbReference>
<dbReference type="EnsemblMetazoa" id="SSS_57s_mrna">
    <property type="protein sequence ID" value="KAF7488428.1"/>
    <property type="gene ID" value="SSS_57"/>
</dbReference>
<feature type="transmembrane region" description="Helical" evidence="6">
    <location>
        <begin position="61"/>
        <end position="81"/>
    </location>
</feature>
<dbReference type="Proteomes" id="UP000070412">
    <property type="component" value="Unassembled WGS sequence"/>
</dbReference>
<sequence length="140" mass="15232">MASLDLGTTDANNATIPIIEHSSFDSNNLFGLKMPADFLSIGYAFFVACGGIIGYLKAGSIPSLVAGLGFGTIIGIGSYMTSVNPRNYHLLLVTSSLLTCLMGYRYLNSKKFMPAGLVCSMSLFMVVRFLIRLFSKRNYF</sequence>
<accession>A0A834VCE0</accession>
<evidence type="ECO:0000256" key="3">
    <source>
        <dbReference type="ARBA" id="ARBA00022692"/>
    </source>
</evidence>
<evidence type="ECO:0000256" key="6">
    <source>
        <dbReference type="SAM" id="Phobius"/>
    </source>
</evidence>
<feature type="transmembrane region" description="Helical" evidence="6">
    <location>
        <begin position="38"/>
        <end position="55"/>
    </location>
</feature>
<dbReference type="PANTHER" id="PTHR12668">
    <property type="entry name" value="TRANSMEMBRANE PROTEIN 14, 15"/>
    <property type="match status" value="1"/>
</dbReference>
<name>A0A834VCE0_SARSC</name>
<keyword evidence="5 6" id="KW-0472">Membrane</keyword>
<dbReference type="EMBL" id="WVUK01000066">
    <property type="protein sequence ID" value="KAF7488428.1"/>
    <property type="molecule type" value="Genomic_DNA"/>
</dbReference>